<name>A0A8X8B2R3_BRACI</name>
<dbReference type="Proteomes" id="UP000886595">
    <property type="component" value="Unassembled WGS sequence"/>
</dbReference>
<dbReference type="AlphaFoldDB" id="A0A8X8B2R3"/>
<dbReference type="EMBL" id="JAAMPC010000003">
    <property type="protein sequence ID" value="KAG2321714.1"/>
    <property type="molecule type" value="Genomic_DNA"/>
</dbReference>
<comment type="caution">
    <text evidence="1">The sequence shown here is derived from an EMBL/GenBank/DDBJ whole genome shotgun (WGS) entry which is preliminary data.</text>
</comment>
<protein>
    <submittedName>
        <fullName evidence="1">Uncharacterized protein</fullName>
    </submittedName>
</protein>
<evidence type="ECO:0000313" key="2">
    <source>
        <dbReference type="Proteomes" id="UP000886595"/>
    </source>
</evidence>
<dbReference type="OrthoDB" id="10022292at2759"/>
<accession>A0A8X8B2R3</accession>
<dbReference type="GO" id="GO:0005794">
    <property type="term" value="C:Golgi apparatus"/>
    <property type="evidence" value="ECO:0007669"/>
    <property type="project" value="TreeGrafter"/>
</dbReference>
<dbReference type="InterPro" id="IPR019308">
    <property type="entry name" value="TMEM214"/>
</dbReference>
<organism evidence="1 2">
    <name type="scientific">Brassica carinata</name>
    <name type="common">Ethiopian mustard</name>
    <name type="synonym">Abyssinian cabbage</name>
    <dbReference type="NCBI Taxonomy" id="52824"/>
    <lineage>
        <taxon>Eukaryota</taxon>
        <taxon>Viridiplantae</taxon>
        <taxon>Streptophyta</taxon>
        <taxon>Embryophyta</taxon>
        <taxon>Tracheophyta</taxon>
        <taxon>Spermatophyta</taxon>
        <taxon>Magnoliopsida</taxon>
        <taxon>eudicotyledons</taxon>
        <taxon>Gunneridae</taxon>
        <taxon>Pentapetalae</taxon>
        <taxon>rosids</taxon>
        <taxon>malvids</taxon>
        <taxon>Brassicales</taxon>
        <taxon>Brassicaceae</taxon>
        <taxon>Brassiceae</taxon>
        <taxon>Brassica</taxon>
    </lineage>
</organism>
<proteinExistence type="predicted"/>
<keyword evidence="2" id="KW-1185">Reference proteome</keyword>
<reference evidence="1 2" key="1">
    <citation type="submission" date="2020-02" db="EMBL/GenBank/DDBJ databases">
        <authorList>
            <person name="Ma Q."/>
            <person name="Huang Y."/>
            <person name="Song X."/>
            <person name="Pei D."/>
        </authorList>
    </citation>
    <scope>NUCLEOTIDE SEQUENCE [LARGE SCALE GENOMIC DNA]</scope>
    <source>
        <strain evidence="1">Sxm20200214</strain>
        <tissue evidence="1">Leaf</tissue>
    </source>
</reference>
<evidence type="ECO:0000313" key="1">
    <source>
        <dbReference type="EMBL" id="KAG2321714.1"/>
    </source>
</evidence>
<gene>
    <name evidence="1" type="ORF">Bca52824_014927</name>
</gene>
<sequence length="227" mass="25968">MDREGAGKNKKLKAVETEKTRVSLAEVAAKMDPSNLEDYLYVPSVPDMDVLRFYFYFEKAFAQVSFLHLASCCASHSLLHLQELRLTTKRFEAIYPLLKEVVLSPERAGGGRYAMKRLFTFALTITGEKGNPVVLTKEATSIAIRSLTENVYCFEHWDKIYMHNPEACVALLKKLVDEWNSHFHRLSTSPSDTLTCTVNQTMESFRRKELPPELLQLHLLYHLIPVA</sequence>
<dbReference type="GO" id="GO:0005783">
    <property type="term" value="C:endoplasmic reticulum"/>
    <property type="evidence" value="ECO:0007669"/>
    <property type="project" value="TreeGrafter"/>
</dbReference>
<dbReference type="PANTHER" id="PTHR13448">
    <property type="entry name" value="TRANSMEMBRANE PROTEIN 214"/>
    <property type="match status" value="1"/>
</dbReference>
<dbReference type="PANTHER" id="PTHR13448:SF14">
    <property type="entry name" value="F26K24.17 PROTEIN"/>
    <property type="match status" value="1"/>
</dbReference>